<dbReference type="Proteomes" id="UP000297299">
    <property type="component" value="Unassembled WGS sequence"/>
</dbReference>
<organism evidence="1 2">
    <name type="scientific">Botryotinia calthae</name>
    <dbReference type="NCBI Taxonomy" id="38488"/>
    <lineage>
        <taxon>Eukaryota</taxon>
        <taxon>Fungi</taxon>
        <taxon>Dikarya</taxon>
        <taxon>Ascomycota</taxon>
        <taxon>Pezizomycotina</taxon>
        <taxon>Leotiomycetes</taxon>
        <taxon>Helotiales</taxon>
        <taxon>Sclerotiniaceae</taxon>
        <taxon>Botryotinia</taxon>
    </lineage>
</organism>
<proteinExistence type="predicted"/>
<reference evidence="1 2" key="1">
    <citation type="submission" date="2017-11" db="EMBL/GenBank/DDBJ databases">
        <title>Comparative genomics of Botrytis spp.</title>
        <authorList>
            <person name="Valero-Jimenez C.A."/>
            <person name="Tapia P."/>
            <person name="Veloso J."/>
            <person name="Silva-Moreno E."/>
            <person name="Staats M."/>
            <person name="Valdes J.H."/>
            <person name="Van Kan J.A.L."/>
        </authorList>
    </citation>
    <scope>NUCLEOTIDE SEQUENCE [LARGE SCALE GENOMIC DNA]</scope>
    <source>
        <strain evidence="1 2">MUCL2830</strain>
    </source>
</reference>
<gene>
    <name evidence="1" type="ORF">BOTCAL_0945g00020</name>
</gene>
<dbReference type="OrthoDB" id="3561817at2759"/>
<sequence>MGSEQMLIDNNPFEFQMKIREAIPGLQLGMIPLFHYNKTGWILGCKTLEICKDFLQNKNRTKLIAALEALNTQAAEIWYNYVVPQVPHDTTGVLTPLSNEIIREEIKVQTGEEPTQYRISKYGVNPFIRRANWIISKTFPAF</sequence>
<comment type="caution">
    <text evidence="1">The sequence shown here is derived from an EMBL/GenBank/DDBJ whole genome shotgun (WGS) entry which is preliminary data.</text>
</comment>
<evidence type="ECO:0000313" key="2">
    <source>
        <dbReference type="Proteomes" id="UP000297299"/>
    </source>
</evidence>
<evidence type="ECO:0000313" key="1">
    <source>
        <dbReference type="EMBL" id="TEY29386.1"/>
    </source>
</evidence>
<dbReference type="AlphaFoldDB" id="A0A4Y8CGF1"/>
<name>A0A4Y8CGF1_9HELO</name>
<dbReference type="EMBL" id="PHWZ01000941">
    <property type="protein sequence ID" value="TEY29386.1"/>
    <property type="molecule type" value="Genomic_DNA"/>
</dbReference>
<protein>
    <submittedName>
        <fullName evidence="1">Uncharacterized protein</fullName>
    </submittedName>
</protein>
<accession>A0A4Y8CGF1</accession>
<keyword evidence="2" id="KW-1185">Reference proteome</keyword>